<dbReference type="Pfam" id="PF00696">
    <property type="entry name" value="AA_kinase"/>
    <property type="match status" value="1"/>
</dbReference>
<dbReference type="GO" id="GO:0004072">
    <property type="term" value="F:aspartate kinase activity"/>
    <property type="evidence" value="ECO:0007669"/>
    <property type="project" value="UniProtKB-EC"/>
</dbReference>
<dbReference type="CDD" id="cd04912">
    <property type="entry name" value="ACT_AKiii-LysC-EC-like_1"/>
    <property type="match status" value="1"/>
</dbReference>
<sequence>MKVLKFGGTSVGSIENIKSVKEIITDGEKKIVVLSAMSGTTNSLVEISEQIKAGTVDAALQSVTALSKKYEEVVDELFEVSALKQEVSNYIDQVFAYLTTLTAEDHTELLYNKIVSQGELMSTYMFTKFLNQEGVNARLLPALEFMRIDKLNEPDEFYIKQNLQRIIDEALPADIYITQGFICLDAYGKTANLQRGGSDYTATIIGAVVEADEVQIWTDIDGMHNNDPRFVENTHAISNLSFDEAAELAYFGAKILHPQTVMPAREANIPVRLKNTMDPPSYGTLISQDYEGEGIKAIAAKDGITAIKIKSARMLQAHGFLKKVFEIFEKYETPIDMITTSEIAISLTIDNATSLNAIVEELEKFSTVEVDSEQSIICLVGHSVVKHHDTHHLFQVLQDISVRMISYGGSDNNISLLVNTNDKISALQHLNTYIFEGTSV</sequence>
<dbReference type="InterPro" id="IPR045865">
    <property type="entry name" value="ACT-like_dom_sf"/>
</dbReference>
<dbReference type="Gene3D" id="3.40.1160.10">
    <property type="entry name" value="Acetylglutamate kinase-like"/>
    <property type="match status" value="1"/>
</dbReference>
<evidence type="ECO:0000256" key="5">
    <source>
        <dbReference type="ARBA" id="ARBA00022777"/>
    </source>
</evidence>
<dbReference type="RefSeq" id="WP_386810378.1">
    <property type="nucleotide sequence ID" value="NZ_JBHTMV010000009.1"/>
</dbReference>
<reference evidence="13" key="1">
    <citation type="journal article" date="2019" name="Int. J. Syst. Evol. Microbiol.">
        <title>The Global Catalogue of Microorganisms (GCM) 10K type strain sequencing project: providing services to taxonomists for standard genome sequencing and annotation.</title>
        <authorList>
            <consortium name="The Broad Institute Genomics Platform"/>
            <consortium name="The Broad Institute Genome Sequencing Center for Infectious Disease"/>
            <person name="Wu L."/>
            <person name="Ma J."/>
        </authorList>
    </citation>
    <scope>NUCLEOTIDE SEQUENCE [LARGE SCALE GENOMIC DNA]</scope>
    <source>
        <strain evidence="13">CCUG 62221</strain>
    </source>
</reference>
<comment type="pathway">
    <text evidence="9">Amino-acid biosynthesis; L-threonine biosynthesis; L-threonine from L-aspartate: step 1/5.</text>
</comment>
<dbReference type="InterPro" id="IPR001341">
    <property type="entry name" value="Asp_kinase"/>
</dbReference>
<dbReference type="NCBIfam" id="TIGR00657">
    <property type="entry name" value="asp_kinases"/>
    <property type="match status" value="1"/>
</dbReference>
<evidence type="ECO:0000256" key="9">
    <source>
        <dbReference type="RuleBase" id="RU004249"/>
    </source>
</evidence>
<dbReference type="SUPFAM" id="SSF55021">
    <property type="entry name" value="ACT-like"/>
    <property type="match status" value="2"/>
</dbReference>
<evidence type="ECO:0000256" key="7">
    <source>
        <dbReference type="ARBA" id="ARBA00047872"/>
    </source>
</evidence>
<evidence type="ECO:0000313" key="13">
    <source>
        <dbReference type="Proteomes" id="UP001597241"/>
    </source>
</evidence>
<dbReference type="EC" id="2.7.2.4" evidence="8"/>
<dbReference type="InterPro" id="IPR036393">
    <property type="entry name" value="AceGlu_kinase-like_sf"/>
</dbReference>
<proteinExistence type="inferred from homology"/>
<evidence type="ECO:0000256" key="8">
    <source>
        <dbReference type="RuleBase" id="RU003448"/>
    </source>
</evidence>
<dbReference type="Gene3D" id="3.30.70.260">
    <property type="match status" value="2"/>
</dbReference>
<evidence type="ECO:0000313" key="12">
    <source>
        <dbReference type="EMBL" id="MFD1294948.1"/>
    </source>
</evidence>
<keyword evidence="6" id="KW-0067">ATP-binding</keyword>
<dbReference type="Gene3D" id="1.20.120.1320">
    <property type="entry name" value="Aspartokinase, catalytic domain"/>
    <property type="match status" value="1"/>
</dbReference>
<dbReference type="InterPro" id="IPR042199">
    <property type="entry name" value="AsparK_Bifunc_asparK/hSer_DH"/>
</dbReference>
<keyword evidence="4" id="KW-0547">Nucleotide-binding</keyword>
<keyword evidence="9" id="KW-0028">Amino-acid biosynthesis</keyword>
<organism evidence="12 13">
    <name type="scientific">Lutibacter holmesii</name>
    <dbReference type="NCBI Taxonomy" id="1137985"/>
    <lineage>
        <taxon>Bacteria</taxon>
        <taxon>Pseudomonadati</taxon>
        <taxon>Bacteroidota</taxon>
        <taxon>Flavobacteriia</taxon>
        <taxon>Flavobacteriales</taxon>
        <taxon>Flavobacteriaceae</taxon>
        <taxon>Lutibacter</taxon>
    </lineage>
</organism>
<dbReference type="Proteomes" id="UP001597241">
    <property type="component" value="Unassembled WGS sequence"/>
</dbReference>
<dbReference type="InterPro" id="IPR054352">
    <property type="entry name" value="ACT_Aspartokinase"/>
</dbReference>
<feature type="domain" description="Aspartokinase ACT" evidence="11">
    <location>
        <begin position="311"/>
        <end position="357"/>
    </location>
</feature>
<feature type="domain" description="Aspartokinase ACT" evidence="11">
    <location>
        <begin position="377"/>
        <end position="431"/>
    </location>
</feature>
<dbReference type="EMBL" id="JBHTMV010000009">
    <property type="protein sequence ID" value="MFD1294948.1"/>
    <property type="molecule type" value="Genomic_DNA"/>
</dbReference>
<dbReference type="Pfam" id="PF22468">
    <property type="entry name" value="ACT_9"/>
    <property type="match status" value="2"/>
</dbReference>
<keyword evidence="5 8" id="KW-0418">Kinase</keyword>
<keyword evidence="13" id="KW-1185">Reference proteome</keyword>
<protein>
    <recommendedName>
        <fullName evidence="8">Aspartokinase</fullName>
        <ecNumber evidence="8">2.7.2.4</ecNumber>
    </recommendedName>
</protein>
<evidence type="ECO:0000256" key="2">
    <source>
        <dbReference type="ARBA" id="ARBA00010122"/>
    </source>
</evidence>
<comment type="pathway">
    <text evidence="9">Amino-acid biosynthesis; L-methionine biosynthesis via de novo pathway; L-homoserine from L-aspartate: step 1/3.</text>
</comment>
<accession>A0ABW3WRX3</accession>
<dbReference type="PANTHER" id="PTHR21499">
    <property type="entry name" value="ASPARTATE KINASE"/>
    <property type="match status" value="1"/>
</dbReference>
<dbReference type="CDD" id="cd04243">
    <property type="entry name" value="AAK_AK-HSDH-like"/>
    <property type="match status" value="1"/>
</dbReference>
<dbReference type="InterPro" id="IPR001048">
    <property type="entry name" value="Asp/Glu/Uridylate_kinase"/>
</dbReference>
<dbReference type="PROSITE" id="PS00324">
    <property type="entry name" value="ASPARTOKINASE"/>
    <property type="match status" value="1"/>
</dbReference>
<comment type="similarity">
    <text evidence="2 8">Belongs to the aspartokinase family.</text>
</comment>
<gene>
    <name evidence="12" type="ORF">ACFQ5N_13980</name>
</gene>
<evidence type="ECO:0000256" key="3">
    <source>
        <dbReference type="ARBA" id="ARBA00022679"/>
    </source>
</evidence>
<dbReference type="SUPFAM" id="SSF53633">
    <property type="entry name" value="Carbamate kinase-like"/>
    <property type="match status" value="1"/>
</dbReference>
<comment type="catalytic activity">
    <reaction evidence="7 8">
        <text>L-aspartate + ATP = 4-phospho-L-aspartate + ADP</text>
        <dbReference type="Rhea" id="RHEA:23776"/>
        <dbReference type="ChEBI" id="CHEBI:29991"/>
        <dbReference type="ChEBI" id="CHEBI:30616"/>
        <dbReference type="ChEBI" id="CHEBI:57535"/>
        <dbReference type="ChEBI" id="CHEBI:456216"/>
        <dbReference type="EC" id="2.7.2.4"/>
    </reaction>
</comment>
<dbReference type="PIRSF" id="PIRSF000726">
    <property type="entry name" value="Asp_kin"/>
    <property type="match status" value="1"/>
</dbReference>
<evidence type="ECO:0000259" key="11">
    <source>
        <dbReference type="Pfam" id="PF22468"/>
    </source>
</evidence>
<keyword evidence="3 8" id="KW-0808">Transferase</keyword>
<comment type="pathway">
    <text evidence="1 9">Amino-acid biosynthesis; L-lysine biosynthesis via DAP pathway; (S)-tetrahydrodipicolinate from L-aspartate: step 1/4.</text>
</comment>
<feature type="domain" description="Aspartate/glutamate/uridylate kinase" evidence="10">
    <location>
        <begin position="2"/>
        <end position="275"/>
    </location>
</feature>
<name>A0ABW3WRX3_9FLAO</name>
<evidence type="ECO:0000259" key="10">
    <source>
        <dbReference type="Pfam" id="PF00696"/>
    </source>
</evidence>
<comment type="caution">
    <text evidence="12">The sequence shown here is derived from an EMBL/GenBank/DDBJ whole genome shotgun (WGS) entry which is preliminary data.</text>
</comment>
<dbReference type="InterPro" id="IPR018042">
    <property type="entry name" value="Aspartate_kinase_CS"/>
</dbReference>
<dbReference type="PANTHER" id="PTHR21499:SF59">
    <property type="entry name" value="ASPARTOKINASE"/>
    <property type="match status" value="1"/>
</dbReference>
<dbReference type="InterPro" id="IPR005260">
    <property type="entry name" value="Asp_kin_monofn"/>
</dbReference>
<evidence type="ECO:0000256" key="1">
    <source>
        <dbReference type="ARBA" id="ARBA00004766"/>
    </source>
</evidence>
<evidence type="ECO:0000256" key="4">
    <source>
        <dbReference type="ARBA" id="ARBA00022741"/>
    </source>
</evidence>
<evidence type="ECO:0000256" key="6">
    <source>
        <dbReference type="ARBA" id="ARBA00022840"/>
    </source>
</evidence>